<dbReference type="Pfam" id="PF00583">
    <property type="entry name" value="Acetyltransf_1"/>
    <property type="match status" value="1"/>
</dbReference>
<keyword evidence="2" id="KW-0808">Transferase</keyword>
<sequence>MVEYRLLTKDDGDAYFDVLHRSYATDRPYPLSFDAMDETQEEAVQWLQQEPTFGLFVDHKLVSAISLRMPWGHHPGPFGVPHIGHFITDPDEAHQGNATKLLHYVETEILTKLLHAPAVTLGTAKSHPWLAAMYRHLGFTEVGEKQLAGKKHVTVYFKKEL</sequence>
<feature type="domain" description="N-acetyltransferase" evidence="1">
    <location>
        <begin position="2"/>
        <end position="161"/>
    </location>
</feature>
<dbReference type="EC" id="2.3.1.-" evidence="2"/>
<dbReference type="GO" id="GO:0016747">
    <property type="term" value="F:acyltransferase activity, transferring groups other than amino-acyl groups"/>
    <property type="evidence" value="ECO:0007669"/>
    <property type="project" value="InterPro"/>
</dbReference>
<dbReference type="EMBL" id="JAGZCZ010000002">
    <property type="protein sequence ID" value="MBS5519202.1"/>
    <property type="molecule type" value="Genomic_DNA"/>
</dbReference>
<gene>
    <name evidence="2" type="ORF">KHX13_02525</name>
</gene>
<keyword evidence="2" id="KW-0012">Acyltransferase</keyword>
<dbReference type="SUPFAM" id="SSF55729">
    <property type="entry name" value="Acyl-CoA N-acyltransferases (Nat)"/>
    <property type="match status" value="1"/>
</dbReference>
<dbReference type="AlphaFoldDB" id="A0A943I3T9"/>
<dbReference type="CDD" id="cd04301">
    <property type="entry name" value="NAT_SF"/>
    <property type="match status" value="1"/>
</dbReference>
<comment type="caution">
    <text evidence="2">The sequence shown here is derived from an EMBL/GenBank/DDBJ whole genome shotgun (WGS) entry which is preliminary data.</text>
</comment>
<evidence type="ECO:0000259" key="1">
    <source>
        <dbReference type="PROSITE" id="PS51186"/>
    </source>
</evidence>
<dbReference type="Gene3D" id="3.40.630.30">
    <property type="match status" value="1"/>
</dbReference>
<organism evidence="2 3">
    <name type="scientific">Acidaminococcus intestini</name>
    <dbReference type="NCBI Taxonomy" id="187327"/>
    <lineage>
        <taxon>Bacteria</taxon>
        <taxon>Bacillati</taxon>
        <taxon>Bacillota</taxon>
        <taxon>Negativicutes</taxon>
        <taxon>Acidaminococcales</taxon>
        <taxon>Acidaminococcaceae</taxon>
        <taxon>Acidaminococcus</taxon>
    </lineage>
</organism>
<protein>
    <submittedName>
        <fullName evidence="2">GNAT family N-acetyltransferase</fullName>
        <ecNumber evidence="2">2.3.1.-</ecNumber>
    </submittedName>
</protein>
<name>A0A943I3T9_9FIRM</name>
<reference evidence="2" key="1">
    <citation type="submission" date="2021-02" db="EMBL/GenBank/DDBJ databases">
        <title>Infant gut strain persistence is associated with maternal origin, phylogeny, and functional potential including surface adhesion and iron acquisition.</title>
        <authorList>
            <person name="Lou Y.C."/>
        </authorList>
    </citation>
    <scope>NUCLEOTIDE SEQUENCE</scope>
    <source>
        <strain evidence="2">L3_106_000M1_dasL3_106_000M1_concoct_15</strain>
    </source>
</reference>
<dbReference type="Proteomes" id="UP000754226">
    <property type="component" value="Unassembled WGS sequence"/>
</dbReference>
<dbReference type="InterPro" id="IPR000182">
    <property type="entry name" value="GNAT_dom"/>
</dbReference>
<accession>A0A943I3T9</accession>
<evidence type="ECO:0000313" key="2">
    <source>
        <dbReference type="EMBL" id="MBS5519202.1"/>
    </source>
</evidence>
<dbReference type="InterPro" id="IPR016181">
    <property type="entry name" value="Acyl_CoA_acyltransferase"/>
</dbReference>
<dbReference type="PROSITE" id="PS51186">
    <property type="entry name" value="GNAT"/>
    <property type="match status" value="1"/>
</dbReference>
<proteinExistence type="predicted"/>
<evidence type="ECO:0000313" key="3">
    <source>
        <dbReference type="Proteomes" id="UP000754226"/>
    </source>
</evidence>